<evidence type="ECO:0000256" key="1">
    <source>
        <dbReference type="SAM" id="SignalP"/>
    </source>
</evidence>
<accession>A0AA36D684</accession>
<protein>
    <submittedName>
        <fullName evidence="2">Uncharacterized protein</fullName>
    </submittedName>
</protein>
<reference evidence="2" key="1">
    <citation type="submission" date="2023-06" db="EMBL/GenBank/DDBJ databases">
        <authorList>
            <person name="Delattre M."/>
        </authorList>
    </citation>
    <scope>NUCLEOTIDE SEQUENCE</scope>
    <source>
        <strain evidence="2">AF72</strain>
    </source>
</reference>
<gene>
    <name evidence="2" type="ORF">MSPICULIGERA_LOCUS19795</name>
</gene>
<proteinExistence type="predicted"/>
<comment type="caution">
    <text evidence="2">The sequence shown here is derived from an EMBL/GenBank/DDBJ whole genome shotgun (WGS) entry which is preliminary data.</text>
</comment>
<feature type="signal peptide" evidence="1">
    <location>
        <begin position="1"/>
        <end position="27"/>
    </location>
</feature>
<dbReference type="AlphaFoldDB" id="A0AA36D684"/>
<keyword evidence="1" id="KW-0732">Signal</keyword>
<feature type="non-terminal residue" evidence="2">
    <location>
        <position position="259"/>
    </location>
</feature>
<evidence type="ECO:0000313" key="2">
    <source>
        <dbReference type="EMBL" id="CAJ0581640.1"/>
    </source>
</evidence>
<keyword evidence="3" id="KW-1185">Reference proteome</keyword>
<evidence type="ECO:0000313" key="3">
    <source>
        <dbReference type="Proteomes" id="UP001177023"/>
    </source>
</evidence>
<sequence length="259" mass="30184">MWRVFRRFFFLILMKAVFPINTKYADASNLYEETIDKIFADIEAERRLIFSSGRWIQAFNWSPATNNQSSLNELTRLNNGLLKLKKNIKEEQLGVKRVDGQVRVNIDVKLLFHNNHDELPKNKYSLSYLPLMGMLYNANPREPEVLHNFRRGCDKYNPLKLMQEYAEALSVNAGLQPTSQMMVVNELLRLERRATDDRLHFYMLAILHTECLALSQRNVLRRKGPIPLTGLYQYAVVALNILQRKYLAAARLIAMHGEL</sequence>
<name>A0AA36D684_9BILA</name>
<dbReference type="EMBL" id="CATQJA010002663">
    <property type="protein sequence ID" value="CAJ0581640.1"/>
    <property type="molecule type" value="Genomic_DNA"/>
</dbReference>
<organism evidence="2 3">
    <name type="scientific">Mesorhabditis spiculigera</name>
    <dbReference type="NCBI Taxonomy" id="96644"/>
    <lineage>
        <taxon>Eukaryota</taxon>
        <taxon>Metazoa</taxon>
        <taxon>Ecdysozoa</taxon>
        <taxon>Nematoda</taxon>
        <taxon>Chromadorea</taxon>
        <taxon>Rhabditida</taxon>
        <taxon>Rhabditina</taxon>
        <taxon>Rhabditomorpha</taxon>
        <taxon>Rhabditoidea</taxon>
        <taxon>Rhabditidae</taxon>
        <taxon>Mesorhabditinae</taxon>
        <taxon>Mesorhabditis</taxon>
    </lineage>
</organism>
<dbReference type="Proteomes" id="UP001177023">
    <property type="component" value="Unassembled WGS sequence"/>
</dbReference>
<feature type="chain" id="PRO_5041311738" evidence="1">
    <location>
        <begin position="28"/>
        <end position="259"/>
    </location>
</feature>